<evidence type="ECO:0000256" key="2">
    <source>
        <dbReference type="ARBA" id="ARBA00023002"/>
    </source>
</evidence>
<dbReference type="InterPro" id="IPR002347">
    <property type="entry name" value="SDR_fam"/>
</dbReference>
<evidence type="ECO:0000313" key="4">
    <source>
        <dbReference type="Proteomes" id="UP000319094"/>
    </source>
</evidence>
<proteinExistence type="inferred from homology"/>
<reference evidence="3 4" key="1">
    <citation type="submission" date="2019-06" db="EMBL/GenBank/DDBJ databases">
        <title>Sequencing the genomes of 1000 actinobacteria strains.</title>
        <authorList>
            <person name="Klenk H.-P."/>
        </authorList>
    </citation>
    <scope>NUCLEOTIDE SEQUENCE [LARGE SCALE GENOMIC DNA]</scope>
    <source>
        <strain evidence="3 4">DSM 8803</strain>
    </source>
</reference>
<gene>
    <name evidence="3" type="ORF">FB468_3396</name>
</gene>
<dbReference type="Proteomes" id="UP000319094">
    <property type="component" value="Unassembled WGS sequence"/>
</dbReference>
<name>A0A542XYG0_9MICO</name>
<comment type="caution">
    <text evidence="3">The sequence shown here is derived from an EMBL/GenBank/DDBJ whole genome shotgun (WGS) entry which is preliminary data.</text>
</comment>
<evidence type="ECO:0000256" key="1">
    <source>
        <dbReference type="ARBA" id="ARBA00006484"/>
    </source>
</evidence>
<dbReference type="OrthoDB" id="9765468at2"/>
<keyword evidence="4" id="KW-1185">Reference proteome</keyword>
<protein>
    <submittedName>
        <fullName evidence="3">Short-subunit dehydrogenase</fullName>
    </submittedName>
</protein>
<dbReference type="Gene3D" id="3.40.50.720">
    <property type="entry name" value="NAD(P)-binding Rossmann-like Domain"/>
    <property type="match status" value="1"/>
</dbReference>
<keyword evidence="2" id="KW-0560">Oxidoreductase</keyword>
<sequence>MSVLIVGASRGLGRALAAGLAHAGHEVVGVARTVPEGETSETRWIAADLARPSEAAERIAAGAGPEVDTIIWNVGIWERDAFSAAYDFTAPGAEHDAEIETLITTNVTAAVVVLRRLLPALLRHEQRRVIITGSTSGLRGSGRPEVAFGASKHAIHGIADALREGYRAERLAVTTLQLGYLNTEDGLDVPEREAAERGAGTLIPVHDVVKVVRTLLELSPVAFVRDLTLPAILDERF</sequence>
<dbReference type="PANTHER" id="PTHR44196">
    <property type="entry name" value="DEHYDROGENASE/REDUCTASE SDR FAMILY MEMBER 7B"/>
    <property type="match status" value="1"/>
</dbReference>
<organism evidence="3 4">
    <name type="scientific">Leucobacter komagatae</name>
    <dbReference type="NCBI Taxonomy" id="55969"/>
    <lineage>
        <taxon>Bacteria</taxon>
        <taxon>Bacillati</taxon>
        <taxon>Actinomycetota</taxon>
        <taxon>Actinomycetes</taxon>
        <taxon>Micrococcales</taxon>
        <taxon>Microbacteriaceae</taxon>
        <taxon>Leucobacter</taxon>
    </lineage>
</organism>
<dbReference type="PANTHER" id="PTHR44196:SF1">
    <property type="entry name" value="DEHYDROGENASE_REDUCTASE SDR FAMILY MEMBER 7B"/>
    <property type="match status" value="1"/>
</dbReference>
<dbReference type="RefSeq" id="WP_141888955.1">
    <property type="nucleotide sequence ID" value="NZ_BAAAUY010000018.1"/>
</dbReference>
<accession>A0A542XYG0</accession>
<dbReference type="PRINTS" id="PR00081">
    <property type="entry name" value="GDHRDH"/>
</dbReference>
<dbReference type="Pfam" id="PF00106">
    <property type="entry name" value="adh_short"/>
    <property type="match status" value="1"/>
</dbReference>
<dbReference type="EMBL" id="VFON01000002">
    <property type="protein sequence ID" value="TQL40870.1"/>
    <property type="molecule type" value="Genomic_DNA"/>
</dbReference>
<dbReference type="InterPro" id="IPR036291">
    <property type="entry name" value="NAD(P)-bd_dom_sf"/>
</dbReference>
<comment type="similarity">
    <text evidence="1">Belongs to the short-chain dehydrogenases/reductases (SDR) family.</text>
</comment>
<dbReference type="AlphaFoldDB" id="A0A542XYG0"/>
<dbReference type="SUPFAM" id="SSF51735">
    <property type="entry name" value="NAD(P)-binding Rossmann-fold domains"/>
    <property type="match status" value="1"/>
</dbReference>
<dbReference type="GO" id="GO:0016020">
    <property type="term" value="C:membrane"/>
    <property type="evidence" value="ECO:0007669"/>
    <property type="project" value="TreeGrafter"/>
</dbReference>
<evidence type="ECO:0000313" key="3">
    <source>
        <dbReference type="EMBL" id="TQL40870.1"/>
    </source>
</evidence>
<dbReference type="GO" id="GO:0016491">
    <property type="term" value="F:oxidoreductase activity"/>
    <property type="evidence" value="ECO:0007669"/>
    <property type="project" value="UniProtKB-KW"/>
</dbReference>
<dbReference type="CDD" id="cd05233">
    <property type="entry name" value="SDR_c"/>
    <property type="match status" value="1"/>
</dbReference>